<keyword evidence="1" id="KW-0812">Transmembrane</keyword>
<dbReference type="AlphaFoldDB" id="A0A8C7YFV8"/>
<dbReference type="PROSITE" id="PS50021">
    <property type="entry name" value="CH"/>
    <property type="match status" value="1"/>
</dbReference>
<feature type="transmembrane region" description="Helical" evidence="1">
    <location>
        <begin position="76"/>
        <end position="93"/>
    </location>
</feature>
<organism evidence="3 4">
    <name type="scientific">Oryzias sinensis</name>
    <name type="common">Chinese medaka</name>
    <dbReference type="NCBI Taxonomy" id="183150"/>
    <lineage>
        <taxon>Eukaryota</taxon>
        <taxon>Metazoa</taxon>
        <taxon>Chordata</taxon>
        <taxon>Craniata</taxon>
        <taxon>Vertebrata</taxon>
        <taxon>Euteleostomi</taxon>
        <taxon>Actinopterygii</taxon>
        <taxon>Neopterygii</taxon>
        <taxon>Teleostei</taxon>
        <taxon>Neoteleostei</taxon>
        <taxon>Acanthomorphata</taxon>
        <taxon>Ovalentaria</taxon>
        <taxon>Atherinomorphae</taxon>
        <taxon>Beloniformes</taxon>
        <taxon>Adrianichthyidae</taxon>
        <taxon>Oryziinae</taxon>
        <taxon>Oryzias</taxon>
    </lineage>
</organism>
<evidence type="ECO:0000313" key="4">
    <source>
        <dbReference type="Proteomes" id="UP000694383"/>
    </source>
</evidence>
<dbReference type="Ensembl" id="ENSOSIT00000028137.1">
    <property type="protein sequence ID" value="ENSOSIP00000026676.1"/>
    <property type="gene ID" value="ENSOSIG00000014032.1"/>
</dbReference>
<evidence type="ECO:0000259" key="2">
    <source>
        <dbReference type="PROSITE" id="PS50021"/>
    </source>
</evidence>
<dbReference type="InterPro" id="IPR036872">
    <property type="entry name" value="CH_dom_sf"/>
</dbReference>
<keyword evidence="1" id="KW-1133">Transmembrane helix</keyword>
<dbReference type="Pfam" id="PF00307">
    <property type="entry name" value="CH"/>
    <property type="match status" value="1"/>
</dbReference>
<evidence type="ECO:0000256" key="1">
    <source>
        <dbReference type="SAM" id="Phobius"/>
    </source>
</evidence>
<dbReference type="Proteomes" id="UP000694383">
    <property type="component" value="Unplaced"/>
</dbReference>
<sequence>MTQRTRSRIPTTLPEDLGEALSNGVILCQLVNHIRPRSIAIIHVPSPAVPKLSSPKSRLNVENFIAACRKLGVPEVSLVLLSAVLPCVTALLTTEEDPVSRPSPPPPCLSSLLSADFFFFYCAVMTLLCAFYYCLLT</sequence>
<dbReference type="GeneTree" id="ENSGT00970000193685"/>
<protein>
    <recommendedName>
        <fullName evidence="2">Calponin-homology (CH) domain-containing protein</fullName>
    </recommendedName>
</protein>
<feature type="transmembrane region" description="Helical" evidence="1">
    <location>
        <begin position="113"/>
        <end position="135"/>
    </location>
</feature>
<dbReference type="Gene3D" id="1.10.418.10">
    <property type="entry name" value="Calponin-like domain"/>
    <property type="match status" value="1"/>
</dbReference>
<dbReference type="SUPFAM" id="SSF47576">
    <property type="entry name" value="Calponin-homology domain, CH-domain"/>
    <property type="match status" value="1"/>
</dbReference>
<proteinExistence type="predicted"/>
<evidence type="ECO:0000313" key="3">
    <source>
        <dbReference type="Ensembl" id="ENSOSIP00000026676.1"/>
    </source>
</evidence>
<reference evidence="3" key="1">
    <citation type="submission" date="2025-08" db="UniProtKB">
        <authorList>
            <consortium name="Ensembl"/>
        </authorList>
    </citation>
    <scope>IDENTIFICATION</scope>
</reference>
<name>A0A8C7YFV8_9TELE</name>
<keyword evidence="1" id="KW-0472">Membrane</keyword>
<feature type="domain" description="Calponin-homology (CH)" evidence="2">
    <location>
        <begin position="1"/>
        <end position="120"/>
    </location>
</feature>
<accession>A0A8C7YFV8</accession>
<reference evidence="3" key="2">
    <citation type="submission" date="2025-09" db="UniProtKB">
        <authorList>
            <consortium name="Ensembl"/>
        </authorList>
    </citation>
    <scope>IDENTIFICATION</scope>
</reference>
<dbReference type="InterPro" id="IPR001715">
    <property type="entry name" value="CH_dom"/>
</dbReference>
<keyword evidence="4" id="KW-1185">Reference proteome</keyword>